<protein>
    <submittedName>
        <fullName evidence="2">Uncharacterized protein</fullName>
    </submittedName>
</protein>
<accession>A0A0K2U300</accession>
<dbReference type="EMBL" id="HACA01015067">
    <property type="protein sequence ID" value="CDW32428.1"/>
    <property type="molecule type" value="Transcribed_RNA"/>
</dbReference>
<keyword evidence="1" id="KW-1133">Transmembrane helix</keyword>
<evidence type="ECO:0000313" key="2">
    <source>
        <dbReference type="EMBL" id="CDW32425.1"/>
    </source>
</evidence>
<dbReference type="EMBL" id="HACA01015066">
    <property type="protein sequence ID" value="CDW32427.1"/>
    <property type="molecule type" value="Transcribed_RNA"/>
</dbReference>
<name>A0A0K2U300_LEPSM</name>
<sequence>MCPGYIIIRDQQSVRYNKSKRMTNIPCISSYLALPFYISIISSGPLFFLLWCD</sequence>
<feature type="transmembrane region" description="Helical" evidence="1">
    <location>
        <begin position="28"/>
        <end position="51"/>
    </location>
</feature>
<keyword evidence="1" id="KW-0472">Membrane</keyword>
<dbReference type="AlphaFoldDB" id="A0A0K2U300"/>
<reference evidence="2" key="1">
    <citation type="submission" date="2014-05" db="EMBL/GenBank/DDBJ databases">
        <authorList>
            <person name="Chronopoulou M."/>
        </authorList>
    </citation>
    <scope>NUCLEOTIDE SEQUENCE</scope>
    <source>
        <tissue evidence="2">Whole organism</tissue>
    </source>
</reference>
<keyword evidence="1" id="KW-0812">Transmembrane</keyword>
<dbReference type="EMBL" id="HACA01015065">
    <property type="protein sequence ID" value="CDW32426.1"/>
    <property type="molecule type" value="Transcribed_RNA"/>
</dbReference>
<organism evidence="2">
    <name type="scientific">Lepeophtheirus salmonis</name>
    <name type="common">Salmon louse</name>
    <name type="synonym">Caligus salmonis</name>
    <dbReference type="NCBI Taxonomy" id="72036"/>
    <lineage>
        <taxon>Eukaryota</taxon>
        <taxon>Metazoa</taxon>
        <taxon>Ecdysozoa</taxon>
        <taxon>Arthropoda</taxon>
        <taxon>Crustacea</taxon>
        <taxon>Multicrustacea</taxon>
        <taxon>Hexanauplia</taxon>
        <taxon>Copepoda</taxon>
        <taxon>Siphonostomatoida</taxon>
        <taxon>Caligidae</taxon>
        <taxon>Lepeophtheirus</taxon>
    </lineage>
</organism>
<dbReference type="EMBL" id="HACA01015064">
    <property type="protein sequence ID" value="CDW32425.1"/>
    <property type="molecule type" value="Transcribed_RNA"/>
</dbReference>
<proteinExistence type="predicted"/>
<evidence type="ECO:0000256" key="1">
    <source>
        <dbReference type="SAM" id="Phobius"/>
    </source>
</evidence>